<organism evidence="2 3">
    <name type="scientific">Albula glossodonta</name>
    <name type="common">roundjaw bonefish</name>
    <dbReference type="NCBI Taxonomy" id="121402"/>
    <lineage>
        <taxon>Eukaryota</taxon>
        <taxon>Metazoa</taxon>
        <taxon>Chordata</taxon>
        <taxon>Craniata</taxon>
        <taxon>Vertebrata</taxon>
        <taxon>Euteleostomi</taxon>
        <taxon>Actinopterygii</taxon>
        <taxon>Neopterygii</taxon>
        <taxon>Teleostei</taxon>
        <taxon>Albuliformes</taxon>
        <taxon>Albulidae</taxon>
        <taxon>Albula</taxon>
    </lineage>
</organism>
<proteinExistence type="predicted"/>
<feature type="transmembrane region" description="Helical" evidence="1">
    <location>
        <begin position="179"/>
        <end position="201"/>
    </location>
</feature>
<keyword evidence="3" id="KW-1185">Reference proteome</keyword>
<feature type="transmembrane region" description="Helical" evidence="1">
    <location>
        <begin position="246"/>
        <end position="262"/>
    </location>
</feature>
<keyword evidence="1" id="KW-0472">Membrane</keyword>
<dbReference type="Proteomes" id="UP000824540">
    <property type="component" value="Unassembled WGS sequence"/>
</dbReference>
<evidence type="ECO:0000313" key="3">
    <source>
        <dbReference type="Proteomes" id="UP000824540"/>
    </source>
</evidence>
<comment type="caution">
    <text evidence="2">The sequence shown here is derived from an EMBL/GenBank/DDBJ whole genome shotgun (WGS) entry which is preliminary data.</text>
</comment>
<protein>
    <submittedName>
        <fullName evidence="2">Uncharacterized protein</fullName>
    </submittedName>
</protein>
<reference evidence="2" key="1">
    <citation type="thesis" date="2021" institute="BYU ScholarsArchive" country="Provo, UT, USA">
        <title>Applications of and Algorithms for Genome Assembly and Genomic Analyses with an Emphasis on Marine Teleosts.</title>
        <authorList>
            <person name="Pickett B.D."/>
        </authorList>
    </citation>
    <scope>NUCLEOTIDE SEQUENCE</scope>
    <source>
        <strain evidence="2">HI-2016</strain>
    </source>
</reference>
<sequence>MWTQTEKLHRFRSLPKIVLLSTHHCQKPSRTPETRENTPHALFLVPWSCGLALHCKLTKPTKHPMLHLQSLPGKMHFCHCGVALRRPHALPQKVDMGRNVNTSCLLTSCPCPGAGLQDERVQCRGGRSHQSLRYERKKESEEWEWPGKRDGGKKRFLVNTLKGLAVLGSISHHCMLWSQLPVVLIFVIYLPIVQLLFLLLLKRGGKEIGNVLLPQAPRPHLSTDVFFFLFSFLLILLLFFTFFLILISWSSLFIIIFFLYLCNKCQTLLAEHTIFVLIIIIQPLNIGLSIRVRCFLVLFVIPIKTTSAFPCPFGPRRHTHQRFHCAEVFDFVATEVEMCEVRASFCQHFQPS</sequence>
<name>A0A8T2NXT4_9TELE</name>
<dbReference type="EMBL" id="JAFBMS010000037">
    <property type="protein sequence ID" value="KAG9341197.1"/>
    <property type="molecule type" value="Genomic_DNA"/>
</dbReference>
<gene>
    <name evidence="2" type="ORF">JZ751_019636</name>
</gene>
<dbReference type="AlphaFoldDB" id="A0A8T2NXT4"/>
<keyword evidence="1" id="KW-1133">Transmembrane helix</keyword>
<accession>A0A8T2NXT4</accession>
<feature type="transmembrane region" description="Helical" evidence="1">
    <location>
        <begin position="274"/>
        <end position="301"/>
    </location>
</feature>
<evidence type="ECO:0000256" key="1">
    <source>
        <dbReference type="SAM" id="Phobius"/>
    </source>
</evidence>
<evidence type="ECO:0000313" key="2">
    <source>
        <dbReference type="EMBL" id="KAG9341197.1"/>
    </source>
</evidence>
<keyword evidence="1" id="KW-0812">Transmembrane</keyword>